<accession>A0A238J1F1</accession>
<evidence type="ECO:0000313" key="3">
    <source>
        <dbReference type="EMBL" id="SMX24486.1"/>
    </source>
</evidence>
<gene>
    <name evidence="3" type="ORF">BOA8489_02611</name>
</gene>
<feature type="region of interest" description="Disordered" evidence="1">
    <location>
        <begin position="50"/>
        <end position="110"/>
    </location>
</feature>
<evidence type="ECO:0000256" key="1">
    <source>
        <dbReference type="SAM" id="MobiDB-lite"/>
    </source>
</evidence>
<feature type="chain" id="PRO_5013394144" description="Lipoprotein" evidence="2">
    <location>
        <begin position="21"/>
        <end position="110"/>
    </location>
</feature>
<name>A0A238J1F1_9RHOB</name>
<keyword evidence="2" id="KW-0732">Signal</keyword>
<evidence type="ECO:0000256" key="2">
    <source>
        <dbReference type="SAM" id="SignalP"/>
    </source>
</evidence>
<protein>
    <recommendedName>
        <fullName evidence="5">Lipoprotein</fullName>
    </recommendedName>
</protein>
<dbReference type="AlphaFoldDB" id="A0A238J1F1"/>
<dbReference type="EMBL" id="FXXQ01000008">
    <property type="protein sequence ID" value="SMX24486.1"/>
    <property type="molecule type" value="Genomic_DNA"/>
</dbReference>
<feature type="compositionally biased region" description="Low complexity" evidence="1">
    <location>
        <begin position="91"/>
        <end position="101"/>
    </location>
</feature>
<keyword evidence="4" id="KW-1185">Reference proteome</keyword>
<dbReference type="OrthoDB" id="9989136at2"/>
<reference evidence="3 4" key="1">
    <citation type="submission" date="2017-05" db="EMBL/GenBank/DDBJ databases">
        <authorList>
            <person name="Song R."/>
            <person name="Chenine A.L."/>
            <person name="Ruprecht R.M."/>
        </authorList>
    </citation>
    <scope>NUCLEOTIDE SEQUENCE [LARGE SCALE GENOMIC DNA]</scope>
    <source>
        <strain evidence="3 4">CECT 8489</strain>
    </source>
</reference>
<dbReference type="RefSeq" id="WP_093974434.1">
    <property type="nucleotide sequence ID" value="NZ_FXXQ01000008.1"/>
</dbReference>
<evidence type="ECO:0000313" key="4">
    <source>
        <dbReference type="Proteomes" id="UP000201838"/>
    </source>
</evidence>
<feature type="signal peptide" evidence="2">
    <location>
        <begin position="1"/>
        <end position="20"/>
    </location>
</feature>
<sequence length="110" mass="11387">MRFLKLAGYIAIAGIVAACASQPEPMITPEPTFDKFGSGSCEEGYVYVPGTAPQPPECIPEDDCDPITLADGSVEWDCPPPPPDRDRDDGSSSGRTPATGSPGTGTAGRT</sequence>
<evidence type="ECO:0008006" key="5">
    <source>
        <dbReference type="Google" id="ProtNLM"/>
    </source>
</evidence>
<dbReference type="PROSITE" id="PS51257">
    <property type="entry name" value="PROKAR_LIPOPROTEIN"/>
    <property type="match status" value="1"/>
</dbReference>
<proteinExistence type="predicted"/>
<dbReference type="Proteomes" id="UP000201838">
    <property type="component" value="Unassembled WGS sequence"/>
</dbReference>
<organism evidence="3 4">
    <name type="scientific">Boseongicola aestuarii</name>
    <dbReference type="NCBI Taxonomy" id="1470561"/>
    <lineage>
        <taxon>Bacteria</taxon>
        <taxon>Pseudomonadati</taxon>
        <taxon>Pseudomonadota</taxon>
        <taxon>Alphaproteobacteria</taxon>
        <taxon>Rhodobacterales</taxon>
        <taxon>Paracoccaceae</taxon>
        <taxon>Boseongicola</taxon>
    </lineage>
</organism>